<dbReference type="SUPFAM" id="SSF56059">
    <property type="entry name" value="Glutathione synthetase ATP-binding domain-like"/>
    <property type="match status" value="1"/>
</dbReference>
<gene>
    <name evidence="6" type="ORF">P0O15_04400</name>
</gene>
<evidence type="ECO:0000256" key="1">
    <source>
        <dbReference type="ARBA" id="ARBA00022598"/>
    </source>
</evidence>
<keyword evidence="2 4" id="KW-0547">Nucleotide-binding</keyword>
<evidence type="ECO:0000259" key="5">
    <source>
        <dbReference type="PROSITE" id="PS50975"/>
    </source>
</evidence>
<sequence length="393" mass="42686">MKTKEMADLPQRILIVGQNVRHIAASASRAGHQVFAADCYNDLDLVETATRSLLLDADPSIPGDLERSARLLIREVVEMDQIDGLVLGPGIEDMRSEGLRVLNNPPDKTSTVSDKLWLASWLDEEGFATVPTRTLAEAGDLQGFPLMVKPRRGAGGFENRQIFTGEELAGVGGDLIVQEMVEGTPASVSVVADGEEAVAVSANEQLIGTDWLGGTGFRYCGNLTPLDRPLYDPVIEEMMDIGEEIAERLRLVGSNGIDFILAESGPLVLEVNPRFQGSLDSVEISTGMNLFQAHLLSFEGVLPERPKPRRFGARGILFADGDLGICADLRSVTPWIADVPRPGSMAKEGEPVVSILSYGKEKRTAVDLLKGRSWRILRACRRIRPASPGDYPI</sequence>
<dbReference type="PROSITE" id="PS50975">
    <property type="entry name" value="ATP_GRASP"/>
    <property type="match status" value="1"/>
</dbReference>
<dbReference type="PIRSF" id="PIRSF016817">
    <property type="entry name" value="UCP016817_carboligase"/>
    <property type="match status" value="1"/>
</dbReference>
<protein>
    <submittedName>
        <fullName evidence="6">ATP-grasp domain-containing protein</fullName>
    </submittedName>
</protein>
<evidence type="ECO:0000256" key="2">
    <source>
        <dbReference type="ARBA" id="ARBA00022741"/>
    </source>
</evidence>
<feature type="domain" description="ATP-grasp" evidence="5">
    <location>
        <begin position="119"/>
        <end position="299"/>
    </location>
</feature>
<accession>A0ABT5X6U6</accession>
<dbReference type="EMBL" id="JARFPK010000012">
    <property type="protein sequence ID" value="MDF0590414.1"/>
    <property type="molecule type" value="Genomic_DNA"/>
</dbReference>
<evidence type="ECO:0000313" key="7">
    <source>
        <dbReference type="Proteomes" id="UP001220010"/>
    </source>
</evidence>
<evidence type="ECO:0000313" key="6">
    <source>
        <dbReference type="EMBL" id="MDF0590414.1"/>
    </source>
</evidence>
<proteinExistence type="predicted"/>
<reference evidence="6 7" key="1">
    <citation type="submission" date="2023-03" db="EMBL/GenBank/DDBJ databases">
        <title>WGS of Methanotrichaceae archaeon Mx.</title>
        <authorList>
            <person name="Sorokin D.Y."/>
            <person name="Merkel A.Y."/>
        </authorList>
    </citation>
    <scope>NUCLEOTIDE SEQUENCE [LARGE SCALE GENOMIC DNA]</scope>
    <source>
        <strain evidence="6 7">Mx</strain>
    </source>
</reference>
<dbReference type="PANTHER" id="PTHR43055">
    <property type="entry name" value="FORMATE-DEPENDENT PHOSPHORIBOSYLGLYCINAMIDE FORMYLTRANSFERASE"/>
    <property type="match status" value="1"/>
</dbReference>
<name>A0ABT5X6U6_9EURY</name>
<dbReference type="InterPro" id="IPR003806">
    <property type="entry name" value="ATP-grasp_PylC-type"/>
</dbReference>
<organism evidence="6 7">
    <name type="scientific">Candidatus Methanocrinis natronophilus</name>
    <dbReference type="NCBI Taxonomy" id="3033396"/>
    <lineage>
        <taxon>Archaea</taxon>
        <taxon>Methanobacteriati</taxon>
        <taxon>Methanobacteriota</taxon>
        <taxon>Stenosarchaea group</taxon>
        <taxon>Methanomicrobia</taxon>
        <taxon>Methanotrichales</taxon>
        <taxon>Methanotrichaceae</taxon>
        <taxon>Methanocrinis</taxon>
    </lineage>
</organism>
<dbReference type="InterPro" id="IPR016677">
    <property type="entry name" value="UCP016817_carboligase"/>
</dbReference>
<keyword evidence="3 4" id="KW-0067">ATP-binding</keyword>
<comment type="caution">
    <text evidence="6">The sequence shown here is derived from an EMBL/GenBank/DDBJ whole genome shotgun (WGS) entry which is preliminary data.</text>
</comment>
<dbReference type="PANTHER" id="PTHR43055:SF1">
    <property type="entry name" value="FORMATE-DEPENDENT PHOSPHORIBOSYLGLYCINAMIDE FORMYLTRANSFERASE"/>
    <property type="match status" value="1"/>
</dbReference>
<evidence type="ECO:0000256" key="3">
    <source>
        <dbReference type="ARBA" id="ARBA00022840"/>
    </source>
</evidence>
<evidence type="ECO:0000256" key="4">
    <source>
        <dbReference type="PROSITE-ProRule" id="PRU00409"/>
    </source>
</evidence>
<dbReference type="RefSeq" id="WP_316966163.1">
    <property type="nucleotide sequence ID" value="NZ_JARFPK010000012.1"/>
</dbReference>
<keyword evidence="7" id="KW-1185">Reference proteome</keyword>
<dbReference type="InterPro" id="IPR011761">
    <property type="entry name" value="ATP-grasp"/>
</dbReference>
<dbReference type="Gene3D" id="3.30.470.20">
    <property type="entry name" value="ATP-grasp fold, B domain"/>
    <property type="match status" value="1"/>
</dbReference>
<dbReference type="Proteomes" id="UP001220010">
    <property type="component" value="Unassembled WGS sequence"/>
</dbReference>
<keyword evidence="1" id="KW-0436">Ligase</keyword>
<dbReference type="Pfam" id="PF02655">
    <property type="entry name" value="ATP-grasp_3"/>
    <property type="match status" value="1"/>
</dbReference>